<organism evidence="2 3">
    <name type="scientific">Tautonia plasticadhaerens</name>
    <dbReference type="NCBI Taxonomy" id="2527974"/>
    <lineage>
        <taxon>Bacteria</taxon>
        <taxon>Pseudomonadati</taxon>
        <taxon>Planctomycetota</taxon>
        <taxon>Planctomycetia</taxon>
        <taxon>Isosphaerales</taxon>
        <taxon>Isosphaeraceae</taxon>
        <taxon>Tautonia</taxon>
    </lineage>
</organism>
<dbReference type="AlphaFoldDB" id="A0A518H1T7"/>
<sequence>MTRGQVQRALAAVVVLALVPATSCTTKQDATRSKLNDSAIGPPARLRFKTVRSILEDSKGNYWFGSWNEGVARFDGESLTYFTEEDGLSDNQIRSIHEDQNGVVWFEGGVEISGFDGEKIITPTNKNYTSRGDWQLSSGDLWFKEDGSSGATDTEAQPGAYRYDGETFTYLAYPVPSDRAQRVNYATTGIARGKSGRLWFATYDAVFGYDGQSFTIIDDGSLGLNESTGRLHVRSVLEDSKGRLWIGNNGIGVILHDGHTATLFTQENGLGRLGPHGGRTVPQPGDVTDGSPSLHRVFSIGEDRDGNIWFGTVEQGAWRYDGRSLRNYTAEDGLTSKDIMGIYTDRHGDLWLAGNGVFKFNGASFERIL</sequence>
<dbReference type="EMBL" id="CP036426">
    <property type="protein sequence ID" value="QDV34808.1"/>
    <property type="molecule type" value="Genomic_DNA"/>
</dbReference>
<reference evidence="2 3" key="1">
    <citation type="submission" date="2019-02" db="EMBL/GenBank/DDBJ databases">
        <title>Deep-cultivation of Planctomycetes and their phenomic and genomic characterization uncovers novel biology.</title>
        <authorList>
            <person name="Wiegand S."/>
            <person name="Jogler M."/>
            <person name="Boedeker C."/>
            <person name="Pinto D."/>
            <person name="Vollmers J."/>
            <person name="Rivas-Marin E."/>
            <person name="Kohn T."/>
            <person name="Peeters S.H."/>
            <person name="Heuer A."/>
            <person name="Rast P."/>
            <person name="Oberbeckmann S."/>
            <person name="Bunk B."/>
            <person name="Jeske O."/>
            <person name="Meyerdierks A."/>
            <person name="Storesund J.E."/>
            <person name="Kallscheuer N."/>
            <person name="Luecker S."/>
            <person name="Lage O.M."/>
            <person name="Pohl T."/>
            <person name="Merkel B.J."/>
            <person name="Hornburger P."/>
            <person name="Mueller R.-W."/>
            <person name="Bruemmer F."/>
            <person name="Labrenz M."/>
            <person name="Spormann A.M."/>
            <person name="Op den Camp H."/>
            <person name="Overmann J."/>
            <person name="Amann R."/>
            <person name="Jetten M.S.M."/>
            <person name="Mascher T."/>
            <person name="Medema M.H."/>
            <person name="Devos D.P."/>
            <person name="Kaster A.-K."/>
            <person name="Ovreas L."/>
            <person name="Rohde M."/>
            <person name="Galperin M.Y."/>
            <person name="Jogler C."/>
        </authorList>
    </citation>
    <scope>NUCLEOTIDE SEQUENCE [LARGE SCALE GENOMIC DNA]</scope>
    <source>
        <strain evidence="2 3">ElP</strain>
    </source>
</reference>
<dbReference type="InterPro" id="IPR011110">
    <property type="entry name" value="Reg_prop"/>
</dbReference>
<dbReference type="Pfam" id="PF07494">
    <property type="entry name" value="Reg_prop"/>
    <property type="match status" value="4"/>
</dbReference>
<evidence type="ECO:0000313" key="2">
    <source>
        <dbReference type="EMBL" id="QDV34808.1"/>
    </source>
</evidence>
<dbReference type="PANTHER" id="PTHR43547">
    <property type="entry name" value="TWO-COMPONENT HISTIDINE KINASE"/>
    <property type="match status" value="1"/>
</dbReference>
<dbReference type="InterPro" id="IPR015943">
    <property type="entry name" value="WD40/YVTN_repeat-like_dom_sf"/>
</dbReference>
<keyword evidence="3" id="KW-1185">Reference proteome</keyword>
<name>A0A518H1T7_9BACT</name>
<dbReference type="KEGG" id="tpla:ElP_27050"/>
<dbReference type="PANTHER" id="PTHR43547:SF2">
    <property type="entry name" value="HYBRID SIGNAL TRANSDUCTION HISTIDINE KINASE C"/>
    <property type="match status" value="1"/>
</dbReference>
<dbReference type="Proteomes" id="UP000317835">
    <property type="component" value="Chromosome"/>
</dbReference>
<dbReference type="GO" id="GO:0000155">
    <property type="term" value="F:phosphorelay sensor kinase activity"/>
    <property type="evidence" value="ECO:0007669"/>
    <property type="project" value="TreeGrafter"/>
</dbReference>
<evidence type="ECO:0000313" key="3">
    <source>
        <dbReference type="Proteomes" id="UP000317835"/>
    </source>
</evidence>
<accession>A0A518H1T7</accession>
<gene>
    <name evidence="2" type="ORF">ElP_27050</name>
</gene>
<dbReference type="Gene3D" id="2.130.10.10">
    <property type="entry name" value="YVTN repeat-like/Quinoprotein amine dehydrogenase"/>
    <property type="match status" value="3"/>
</dbReference>
<evidence type="ECO:0000256" key="1">
    <source>
        <dbReference type="ARBA" id="ARBA00022553"/>
    </source>
</evidence>
<keyword evidence="1" id="KW-0597">Phosphoprotein</keyword>
<proteinExistence type="predicted"/>
<protein>
    <submittedName>
        <fullName evidence="2">Two component regulator propeller</fullName>
    </submittedName>
</protein>
<dbReference type="SUPFAM" id="SSF63829">
    <property type="entry name" value="Calcium-dependent phosphotriesterase"/>
    <property type="match status" value="1"/>
</dbReference>